<accession>A0A6J4U109</accession>
<organism evidence="2">
    <name type="scientific">uncultured Solirubrobacteraceae bacterium</name>
    <dbReference type="NCBI Taxonomy" id="1162706"/>
    <lineage>
        <taxon>Bacteria</taxon>
        <taxon>Bacillati</taxon>
        <taxon>Actinomycetota</taxon>
        <taxon>Thermoleophilia</taxon>
        <taxon>Solirubrobacterales</taxon>
        <taxon>Solirubrobacteraceae</taxon>
        <taxon>environmental samples</taxon>
    </lineage>
</organism>
<evidence type="ECO:0000256" key="1">
    <source>
        <dbReference type="SAM" id="MobiDB-lite"/>
    </source>
</evidence>
<feature type="non-terminal residue" evidence="2">
    <location>
        <position position="141"/>
    </location>
</feature>
<feature type="compositionally biased region" description="Basic and acidic residues" evidence="1">
    <location>
        <begin position="1"/>
        <end position="11"/>
    </location>
</feature>
<feature type="non-terminal residue" evidence="2">
    <location>
        <position position="1"/>
    </location>
</feature>
<feature type="region of interest" description="Disordered" evidence="1">
    <location>
        <begin position="1"/>
        <end position="141"/>
    </location>
</feature>
<name>A0A6J4U109_9ACTN</name>
<dbReference type="GO" id="GO:0005840">
    <property type="term" value="C:ribosome"/>
    <property type="evidence" value="ECO:0007669"/>
    <property type="project" value="UniProtKB-KW"/>
</dbReference>
<dbReference type="EMBL" id="CADCVS010000580">
    <property type="protein sequence ID" value="CAA9537935.1"/>
    <property type="molecule type" value="Genomic_DNA"/>
</dbReference>
<proteinExistence type="predicted"/>
<keyword evidence="2" id="KW-0689">Ribosomal protein</keyword>
<feature type="compositionally biased region" description="Low complexity" evidence="1">
    <location>
        <begin position="18"/>
        <end position="28"/>
    </location>
</feature>
<feature type="compositionally biased region" description="Basic and acidic residues" evidence="1">
    <location>
        <begin position="122"/>
        <end position="134"/>
    </location>
</feature>
<feature type="compositionally biased region" description="Basic and acidic residues" evidence="1">
    <location>
        <begin position="44"/>
        <end position="55"/>
    </location>
</feature>
<reference evidence="2" key="1">
    <citation type="submission" date="2020-02" db="EMBL/GenBank/DDBJ databases">
        <authorList>
            <person name="Meier V. D."/>
        </authorList>
    </citation>
    <scope>NUCLEOTIDE SEQUENCE</scope>
    <source>
        <strain evidence="2">AVDCRST_MAG30</strain>
    </source>
</reference>
<evidence type="ECO:0000313" key="2">
    <source>
        <dbReference type="EMBL" id="CAA9537935.1"/>
    </source>
</evidence>
<dbReference type="AlphaFoldDB" id="A0A6J4U109"/>
<protein>
    <submittedName>
        <fullName evidence="2">LSU ribosomal protein L11p (L12e)</fullName>
    </submittedName>
</protein>
<sequence length="141" mass="15733">GEEGPHHDQAAGRRRPGHPGAAGRPRAGPARDQHHGVLQGVQRPDAERRGHDDPRRHHGLRGPLVHLRDQDPAGRGAHPPGHRDRQGLGRAQPDEGRDDHRGADPRDRREEARRPQRARRRPGAEDHRRDRPLDGRGGGRL</sequence>
<keyword evidence="2" id="KW-0687">Ribonucleoprotein</keyword>
<gene>
    <name evidence="2" type="ORF">AVDCRST_MAG30-4434</name>
</gene>
<feature type="compositionally biased region" description="Basic and acidic residues" evidence="1">
    <location>
        <begin position="81"/>
        <end position="114"/>
    </location>
</feature>